<evidence type="ECO:0000313" key="8">
    <source>
        <dbReference type="EMBL" id="RED53373.1"/>
    </source>
</evidence>
<evidence type="ECO:0000256" key="7">
    <source>
        <dbReference type="HAMAP-Rule" id="MF_00178"/>
    </source>
</evidence>
<keyword evidence="5 7" id="KW-0808">Transferase</keyword>
<dbReference type="EMBL" id="QRDW01000001">
    <property type="protein sequence ID" value="RED53373.1"/>
    <property type="molecule type" value="Genomic_DNA"/>
</dbReference>
<comment type="catalytic activity">
    <reaction evidence="6 7">
        <text>(2S)-2-hydroxy-3-oxobutyl phosphate + 5-amino-6-(D-ribitylamino)uracil = 6,7-dimethyl-8-(1-D-ribityl)lumazine + phosphate + 2 H2O + H(+)</text>
        <dbReference type="Rhea" id="RHEA:26152"/>
        <dbReference type="ChEBI" id="CHEBI:15377"/>
        <dbReference type="ChEBI" id="CHEBI:15378"/>
        <dbReference type="ChEBI" id="CHEBI:15934"/>
        <dbReference type="ChEBI" id="CHEBI:43474"/>
        <dbReference type="ChEBI" id="CHEBI:58201"/>
        <dbReference type="ChEBI" id="CHEBI:58830"/>
        <dbReference type="EC" id="2.5.1.78"/>
    </reaction>
</comment>
<dbReference type="RefSeq" id="WP_115934526.1">
    <property type="nucleotide sequence ID" value="NZ_QRDW01000001.1"/>
</dbReference>
<dbReference type="UniPathway" id="UPA00275">
    <property type="reaction ID" value="UER00404"/>
</dbReference>
<dbReference type="NCBIfam" id="TIGR00114">
    <property type="entry name" value="lumazine-synth"/>
    <property type="match status" value="1"/>
</dbReference>
<evidence type="ECO:0000256" key="1">
    <source>
        <dbReference type="ARBA" id="ARBA00004917"/>
    </source>
</evidence>
<feature type="binding site" evidence="7">
    <location>
        <position position="109"/>
    </location>
    <ligand>
        <name>5-amino-6-(D-ribitylamino)uracil</name>
        <dbReference type="ChEBI" id="CHEBI:15934"/>
    </ligand>
</feature>
<dbReference type="EC" id="2.5.1.78" evidence="3 7"/>
<dbReference type="Proteomes" id="UP000256845">
    <property type="component" value="Unassembled WGS sequence"/>
</dbReference>
<dbReference type="OrthoDB" id="9809709at2"/>
<dbReference type="Pfam" id="PF00885">
    <property type="entry name" value="DMRL_synthase"/>
    <property type="match status" value="1"/>
</dbReference>
<evidence type="ECO:0000256" key="3">
    <source>
        <dbReference type="ARBA" id="ARBA00012664"/>
    </source>
</evidence>
<comment type="pathway">
    <text evidence="1 7">Cofactor biosynthesis; riboflavin biosynthesis; riboflavin from 2-hydroxy-3-oxobutyl phosphate and 5-amino-6-(D-ribitylamino)uracil: step 1/2.</text>
</comment>
<feature type="binding site" evidence="7">
    <location>
        <position position="123"/>
    </location>
    <ligand>
        <name>(2S)-2-hydroxy-3-oxobutyl phosphate</name>
        <dbReference type="ChEBI" id="CHEBI:58830"/>
    </ligand>
</feature>
<organism evidence="8 9">
    <name type="scientific">Aestuariispira insulae</name>
    <dbReference type="NCBI Taxonomy" id="1461337"/>
    <lineage>
        <taxon>Bacteria</taxon>
        <taxon>Pseudomonadati</taxon>
        <taxon>Pseudomonadota</taxon>
        <taxon>Alphaproteobacteria</taxon>
        <taxon>Rhodospirillales</taxon>
        <taxon>Kiloniellaceae</taxon>
        <taxon>Aestuariispira</taxon>
    </lineage>
</organism>
<feature type="binding site" evidence="7">
    <location>
        <begin position="46"/>
        <end position="48"/>
    </location>
    <ligand>
        <name>5-amino-6-(D-ribitylamino)uracil</name>
        <dbReference type="ChEBI" id="CHEBI:15934"/>
    </ligand>
</feature>
<dbReference type="GO" id="GO:0005829">
    <property type="term" value="C:cytosol"/>
    <property type="evidence" value="ECO:0007669"/>
    <property type="project" value="TreeGrafter"/>
</dbReference>
<evidence type="ECO:0000256" key="5">
    <source>
        <dbReference type="ARBA" id="ARBA00022679"/>
    </source>
</evidence>
<accession>A0A3D9HV33</accession>
<dbReference type="GO" id="GO:0000906">
    <property type="term" value="F:6,7-dimethyl-8-ribityllumazine synthase activity"/>
    <property type="evidence" value="ECO:0007669"/>
    <property type="project" value="UniProtKB-UniRule"/>
</dbReference>
<evidence type="ECO:0000256" key="4">
    <source>
        <dbReference type="ARBA" id="ARBA00022619"/>
    </source>
</evidence>
<comment type="function">
    <text evidence="7">Catalyzes the formation of 6,7-dimethyl-8-ribityllumazine by condensation of 5-amino-6-(D-ribitylamino)uracil with 3,4-dihydroxy-2-butanone 4-phosphate. This is the penultimate step in the biosynthesis of riboflavin.</text>
</comment>
<dbReference type="NCBIfam" id="NF000814">
    <property type="entry name" value="PRK00061.2-2"/>
    <property type="match status" value="1"/>
</dbReference>
<gene>
    <name evidence="7" type="primary">ribH</name>
    <name evidence="8" type="ORF">DFP90_101161</name>
</gene>
<evidence type="ECO:0000256" key="6">
    <source>
        <dbReference type="ARBA" id="ARBA00048785"/>
    </source>
</evidence>
<dbReference type="InterPro" id="IPR036467">
    <property type="entry name" value="LS/RS_sf"/>
</dbReference>
<comment type="caution">
    <text evidence="8">The sequence shown here is derived from an EMBL/GenBank/DDBJ whole genome shotgun (WGS) entry which is preliminary data.</text>
</comment>
<dbReference type="HAMAP" id="MF_00178">
    <property type="entry name" value="Lumazine_synth"/>
    <property type="match status" value="1"/>
</dbReference>
<dbReference type="AlphaFoldDB" id="A0A3D9HV33"/>
<feature type="binding site" evidence="7">
    <location>
        <begin position="81"/>
        <end position="82"/>
    </location>
    <ligand>
        <name>(2S)-2-hydroxy-3-oxobutyl phosphate</name>
        <dbReference type="ChEBI" id="CHEBI:58830"/>
    </ligand>
</feature>
<keyword evidence="9" id="KW-1185">Reference proteome</keyword>
<dbReference type="InterPro" id="IPR034964">
    <property type="entry name" value="LS"/>
</dbReference>
<dbReference type="SUPFAM" id="SSF52121">
    <property type="entry name" value="Lumazine synthase"/>
    <property type="match status" value="1"/>
</dbReference>
<dbReference type="CDD" id="cd09209">
    <property type="entry name" value="Lumazine_synthase-I"/>
    <property type="match status" value="1"/>
</dbReference>
<feature type="binding site" evidence="7">
    <location>
        <begin position="76"/>
        <end position="78"/>
    </location>
    <ligand>
        <name>5-amino-6-(D-ribitylamino)uracil</name>
        <dbReference type="ChEBI" id="CHEBI:15934"/>
    </ligand>
</feature>
<dbReference type="PANTHER" id="PTHR21058:SF0">
    <property type="entry name" value="6,7-DIMETHYL-8-RIBITYLLUMAZINE SYNTHASE"/>
    <property type="match status" value="1"/>
</dbReference>
<sequence length="154" mass="16933">MADKKPHIMIVEARFYDDIADEMATGAIEALEAAGATYERFEVAGAFELPSAISYAIIQQELNDEHKFDGYIALGCVIRGETSHYDYVCGESARGLMDLSIQHGLSLANGVLTVENRDQAWARASREQKNKGGEVARACLGMIDLKTQFGLFPR</sequence>
<proteinExistence type="inferred from homology"/>
<protein>
    <recommendedName>
        <fullName evidence="3 7">6,7-dimethyl-8-ribityllumazine synthase</fullName>
        <shortName evidence="7">DMRL synthase</shortName>
        <shortName evidence="7">LS</shortName>
        <shortName evidence="7">Lumazine synthase</shortName>
        <ecNumber evidence="3 7">2.5.1.78</ecNumber>
    </recommendedName>
</protein>
<evidence type="ECO:0000256" key="2">
    <source>
        <dbReference type="ARBA" id="ARBA00007424"/>
    </source>
</evidence>
<feature type="binding site" evidence="7">
    <location>
        <position position="15"/>
    </location>
    <ligand>
        <name>5-amino-6-(D-ribitylamino)uracil</name>
        <dbReference type="ChEBI" id="CHEBI:15934"/>
    </ligand>
</feature>
<evidence type="ECO:0000313" key="9">
    <source>
        <dbReference type="Proteomes" id="UP000256845"/>
    </source>
</evidence>
<dbReference type="GO" id="GO:0009231">
    <property type="term" value="P:riboflavin biosynthetic process"/>
    <property type="evidence" value="ECO:0007669"/>
    <property type="project" value="UniProtKB-UniRule"/>
</dbReference>
<comment type="similarity">
    <text evidence="2 7">Belongs to the DMRL synthase family.</text>
</comment>
<reference evidence="8 9" key="1">
    <citation type="submission" date="2018-07" db="EMBL/GenBank/DDBJ databases">
        <title>Genomic Encyclopedia of Type Strains, Phase III (KMG-III): the genomes of soil and plant-associated and newly described type strains.</title>
        <authorList>
            <person name="Whitman W."/>
        </authorList>
    </citation>
    <scope>NUCLEOTIDE SEQUENCE [LARGE SCALE GENOMIC DNA]</scope>
    <source>
        <strain evidence="8 9">CECT 8488</strain>
    </source>
</reference>
<keyword evidence="4 7" id="KW-0686">Riboflavin biosynthesis</keyword>
<dbReference type="GO" id="GO:0009349">
    <property type="term" value="C:riboflavin synthase complex"/>
    <property type="evidence" value="ECO:0007669"/>
    <property type="project" value="UniProtKB-UniRule"/>
</dbReference>
<name>A0A3D9HV33_9PROT</name>
<feature type="active site" description="Proton donor" evidence="7">
    <location>
        <position position="84"/>
    </location>
</feature>
<dbReference type="PANTHER" id="PTHR21058">
    <property type="entry name" value="6,7-DIMETHYL-8-RIBITYLLUMAZINE SYNTHASE DMRL SYNTHASE LUMAZINE SYNTHASE"/>
    <property type="match status" value="1"/>
</dbReference>
<dbReference type="Gene3D" id="3.40.50.960">
    <property type="entry name" value="Lumazine/riboflavin synthase"/>
    <property type="match status" value="1"/>
</dbReference>
<dbReference type="InterPro" id="IPR002180">
    <property type="entry name" value="LS/RS"/>
</dbReference>